<protein>
    <submittedName>
        <fullName evidence="2">Uncharacterized protein</fullName>
    </submittedName>
</protein>
<organism evidence="1 2">
    <name type="scientific">Panagrolaimus sp. PS1159</name>
    <dbReference type="NCBI Taxonomy" id="55785"/>
    <lineage>
        <taxon>Eukaryota</taxon>
        <taxon>Metazoa</taxon>
        <taxon>Ecdysozoa</taxon>
        <taxon>Nematoda</taxon>
        <taxon>Chromadorea</taxon>
        <taxon>Rhabditida</taxon>
        <taxon>Tylenchina</taxon>
        <taxon>Panagrolaimomorpha</taxon>
        <taxon>Panagrolaimoidea</taxon>
        <taxon>Panagrolaimidae</taxon>
        <taxon>Panagrolaimus</taxon>
    </lineage>
</organism>
<name>A0AC35EWY3_9BILA</name>
<proteinExistence type="predicted"/>
<evidence type="ECO:0000313" key="1">
    <source>
        <dbReference type="Proteomes" id="UP000887580"/>
    </source>
</evidence>
<dbReference type="Proteomes" id="UP000887580">
    <property type="component" value="Unplaced"/>
</dbReference>
<accession>A0AC35EWY3</accession>
<dbReference type="WBParaSite" id="PS1159_v2.g11580.t1">
    <property type="protein sequence ID" value="PS1159_v2.g11580.t1"/>
    <property type="gene ID" value="PS1159_v2.g11580"/>
</dbReference>
<evidence type="ECO:0000313" key="2">
    <source>
        <dbReference type="WBParaSite" id="PS1159_v2.g11580.t1"/>
    </source>
</evidence>
<reference evidence="2" key="1">
    <citation type="submission" date="2022-11" db="UniProtKB">
        <authorList>
            <consortium name="WormBaseParasite"/>
        </authorList>
    </citation>
    <scope>IDENTIFICATION</scope>
</reference>
<sequence>MKLNAKRKIYCQIWKRYENIFKAEKSYIRFADPGADDENLQKLKEESKNLDGVDLAFIDSLIDENVFKKTFNGNYKIVKNGFSFAEAAVEKAKALMAKRENKYQDVENNLNRRISVMINNVQMRNFAMGIRLPFIDEID</sequence>